<keyword evidence="2" id="KW-1185">Reference proteome</keyword>
<dbReference type="Proteomes" id="UP001159363">
    <property type="component" value="Chromosome 2"/>
</dbReference>
<dbReference type="EMBL" id="JARBHB010000002">
    <property type="protein sequence ID" value="KAJ8891763.1"/>
    <property type="molecule type" value="Genomic_DNA"/>
</dbReference>
<evidence type="ECO:0000313" key="2">
    <source>
        <dbReference type="Proteomes" id="UP001159363"/>
    </source>
</evidence>
<organism evidence="1 2">
    <name type="scientific">Dryococelus australis</name>
    <dbReference type="NCBI Taxonomy" id="614101"/>
    <lineage>
        <taxon>Eukaryota</taxon>
        <taxon>Metazoa</taxon>
        <taxon>Ecdysozoa</taxon>
        <taxon>Arthropoda</taxon>
        <taxon>Hexapoda</taxon>
        <taxon>Insecta</taxon>
        <taxon>Pterygota</taxon>
        <taxon>Neoptera</taxon>
        <taxon>Polyneoptera</taxon>
        <taxon>Phasmatodea</taxon>
        <taxon>Verophasmatodea</taxon>
        <taxon>Anareolatae</taxon>
        <taxon>Phasmatidae</taxon>
        <taxon>Eurycanthinae</taxon>
        <taxon>Dryococelus</taxon>
    </lineage>
</organism>
<proteinExistence type="predicted"/>
<gene>
    <name evidence="1" type="ORF">PR048_004316</name>
</gene>
<reference evidence="1 2" key="1">
    <citation type="submission" date="2023-02" db="EMBL/GenBank/DDBJ databases">
        <title>LHISI_Scaffold_Assembly.</title>
        <authorList>
            <person name="Stuart O.P."/>
            <person name="Cleave R."/>
            <person name="Magrath M.J.L."/>
            <person name="Mikheyev A.S."/>
        </authorList>
    </citation>
    <scope>NUCLEOTIDE SEQUENCE [LARGE SCALE GENOMIC DNA]</scope>
    <source>
        <strain evidence="1">Daus_M_001</strain>
        <tissue evidence="1">Leg muscle</tissue>
    </source>
</reference>
<accession>A0ABQ9I536</accession>
<sequence>MWQHVVGDLVLQCLQEPKFIVSGLSGHKLKYLGETVVSIKLGNTAYEMCVQVVQNNCTCYDGIIGLGFLKQYRALYTDGPTSRVKDYRIGSREPASPVKITQSPVHLVAAESALWLLSQVFMWKITALVEPARECDVLNNQHCYVARSVTTVMPHEGKVEASVNMSRAEIAGLELLEK</sequence>
<evidence type="ECO:0000313" key="1">
    <source>
        <dbReference type="EMBL" id="KAJ8891763.1"/>
    </source>
</evidence>
<name>A0ABQ9I536_9NEOP</name>
<protein>
    <recommendedName>
        <fullName evidence="3">Peptidase A1 domain-containing protein</fullName>
    </recommendedName>
</protein>
<evidence type="ECO:0008006" key="3">
    <source>
        <dbReference type="Google" id="ProtNLM"/>
    </source>
</evidence>
<comment type="caution">
    <text evidence="1">The sequence shown here is derived from an EMBL/GenBank/DDBJ whole genome shotgun (WGS) entry which is preliminary data.</text>
</comment>